<dbReference type="GO" id="GO:0009062">
    <property type="term" value="P:fatty acid catabolic process"/>
    <property type="evidence" value="ECO:0007669"/>
    <property type="project" value="TreeGrafter"/>
</dbReference>
<dbReference type="InterPro" id="IPR042171">
    <property type="entry name" value="Acyl-CoA_hotdog"/>
</dbReference>
<dbReference type="Pfam" id="PF13622">
    <property type="entry name" value="4HBT_3"/>
    <property type="match status" value="1"/>
</dbReference>
<dbReference type="HOGENOM" id="CLU_032690_0_0_5"/>
<keyword evidence="12" id="KW-1185">Reference proteome</keyword>
<evidence type="ECO:0000256" key="1">
    <source>
        <dbReference type="ARBA" id="ARBA00006538"/>
    </source>
</evidence>
<dbReference type="EMBL" id="AEWJ01000065">
    <property type="protein sequence ID" value="EGD57288.1"/>
    <property type="molecule type" value="Genomic_DNA"/>
</dbReference>
<dbReference type="GO" id="GO:0047617">
    <property type="term" value="F:fatty acyl-CoA hydrolase activity"/>
    <property type="evidence" value="ECO:0007669"/>
    <property type="project" value="UniProtKB-EC"/>
</dbReference>
<accession>F1ZDH1</accession>
<dbReference type="AlphaFoldDB" id="F1ZDH1"/>
<dbReference type="eggNOG" id="COG1946">
    <property type="taxonomic scope" value="Bacteria"/>
</dbReference>
<name>F1ZDH1_9SPHN</name>
<dbReference type="PANTHER" id="PTHR11066">
    <property type="entry name" value="ACYL-COA THIOESTERASE"/>
    <property type="match status" value="1"/>
</dbReference>
<evidence type="ECO:0000256" key="5">
    <source>
        <dbReference type="ARBA" id="ARBA00038894"/>
    </source>
</evidence>
<keyword evidence="3 11" id="KW-0378">Hydrolase</keyword>
<evidence type="ECO:0000256" key="6">
    <source>
        <dbReference type="ARBA" id="ARBA00050943"/>
    </source>
</evidence>
<comment type="similarity">
    <text evidence="1">Belongs to the C/M/P thioester hydrolase family.</text>
</comment>
<dbReference type="InParanoid" id="F1ZDH1"/>
<comment type="caution">
    <text evidence="11">The sequence shown here is derived from an EMBL/GenBank/DDBJ whole genome shotgun (WGS) entry which is preliminary data.</text>
</comment>
<evidence type="ECO:0000256" key="8">
    <source>
        <dbReference type="ARBA" id="ARBA00079653"/>
    </source>
</evidence>
<dbReference type="InterPro" id="IPR003703">
    <property type="entry name" value="Acyl_CoA_thio"/>
</dbReference>
<comment type="subunit">
    <text evidence="2">Homotetramer.</text>
</comment>
<dbReference type="EC" id="3.1.2.20" evidence="5"/>
<dbReference type="PANTHER" id="PTHR11066:SF34">
    <property type="entry name" value="ACYL-COENZYME A THIOESTERASE 8"/>
    <property type="match status" value="1"/>
</dbReference>
<evidence type="ECO:0000256" key="7">
    <source>
        <dbReference type="ARBA" id="ARBA00071120"/>
    </source>
</evidence>
<dbReference type="SUPFAM" id="SSF54637">
    <property type="entry name" value="Thioesterase/thiol ester dehydrase-isomerase"/>
    <property type="match status" value="2"/>
</dbReference>
<evidence type="ECO:0000313" key="11">
    <source>
        <dbReference type="EMBL" id="EGD57288.1"/>
    </source>
</evidence>
<gene>
    <name evidence="11" type="ORF">Y88_3597</name>
</gene>
<evidence type="ECO:0000256" key="4">
    <source>
        <dbReference type="ARBA" id="ARBA00023098"/>
    </source>
</evidence>
<dbReference type="OrthoDB" id="9781019at2"/>
<evidence type="ECO:0000259" key="9">
    <source>
        <dbReference type="Pfam" id="PF02551"/>
    </source>
</evidence>
<dbReference type="Proteomes" id="UP000004728">
    <property type="component" value="Unassembled WGS sequence"/>
</dbReference>
<dbReference type="Gene3D" id="2.40.160.210">
    <property type="entry name" value="Acyl-CoA thioesterase, double hotdog domain"/>
    <property type="match status" value="1"/>
</dbReference>
<evidence type="ECO:0000256" key="2">
    <source>
        <dbReference type="ARBA" id="ARBA00011881"/>
    </source>
</evidence>
<protein>
    <recommendedName>
        <fullName evidence="7">Acyl-CoA thioesterase 2</fullName>
        <ecNumber evidence="5">3.1.2.20</ecNumber>
    </recommendedName>
    <alternativeName>
        <fullName evidence="8">Thioesterase II</fullName>
    </alternativeName>
</protein>
<dbReference type="InterPro" id="IPR029069">
    <property type="entry name" value="HotDog_dom_sf"/>
</dbReference>
<reference evidence="11 12" key="1">
    <citation type="journal article" date="2012" name="J. Bacteriol.">
        <title>Draft Genome Sequence of Novosphingobium nitrogenifigens Y88T.</title>
        <authorList>
            <person name="Strabala T.J."/>
            <person name="Macdonald L."/>
            <person name="Liu V."/>
            <person name="Smit A.M."/>
        </authorList>
    </citation>
    <scope>NUCLEOTIDE SEQUENCE [LARGE SCALE GENOMIC DNA]</scope>
    <source>
        <strain evidence="11 12">DSM 19370</strain>
    </source>
</reference>
<dbReference type="CDD" id="cd03445">
    <property type="entry name" value="Thioesterase_II_repeat2"/>
    <property type="match status" value="1"/>
</dbReference>
<proteinExistence type="inferred from homology"/>
<dbReference type="Pfam" id="PF02551">
    <property type="entry name" value="Acyl_CoA_thio"/>
    <property type="match status" value="1"/>
</dbReference>
<dbReference type="FunCoup" id="F1ZDH1">
    <property type="interactions" value="326"/>
</dbReference>
<comment type="catalytic activity">
    <reaction evidence="6">
        <text>a fatty acyl-CoA + H2O = a fatty acid + CoA + H(+)</text>
        <dbReference type="Rhea" id="RHEA:16781"/>
        <dbReference type="ChEBI" id="CHEBI:15377"/>
        <dbReference type="ChEBI" id="CHEBI:15378"/>
        <dbReference type="ChEBI" id="CHEBI:28868"/>
        <dbReference type="ChEBI" id="CHEBI:57287"/>
        <dbReference type="ChEBI" id="CHEBI:77636"/>
        <dbReference type="EC" id="3.1.2.20"/>
    </reaction>
    <physiologicalReaction direction="left-to-right" evidence="6">
        <dbReference type="Rhea" id="RHEA:16782"/>
    </physiologicalReaction>
</comment>
<organism evidence="11 12">
    <name type="scientific">Novosphingobium nitrogenifigens DSM 19370</name>
    <dbReference type="NCBI Taxonomy" id="983920"/>
    <lineage>
        <taxon>Bacteria</taxon>
        <taxon>Pseudomonadati</taxon>
        <taxon>Pseudomonadota</taxon>
        <taxon>Alphaproteobacteria</taxon>
        <taxon>Sphingomonadales</taxon>
        <taxon>Sphingomonadaceae</taxon>
        <taxon>Novosphingobium</taxon>
    </lineage>
</organism>
<evidence type="ECO:0000259" key="10">
    <source>
        <dbReference type="Pfam" id="PF13622"/>
    </source>
</evidence>
<dbReference type="STRING" id="983920.Y88_3597"/>
<feature type="domain" description="Acyl-CoA thioesterase 2 C-terminal" evidence="9">
    <location>
        <begin position="170"/>
        <end position="294"/>
    </location>
</feature>
<feature type="domain" description="Acyl-CoA thioesterase-like N-terminal HotDog" evidence="10">
    <location>
        <begin position="45"/>
        <end position="122"/>
    </location>
</feature>
<evidence type="ECO:0000256" key="3">
    <source>
        <dbReference type="ARBA" id="ARBA00022801"/>
    </source>
</evidence>
<evidence type="ECO:0000313" key="12">
    <source>
        <dbReference type="Proteomes" id="UP000004728"/>
    </source>
</evidence>
<dbReference type="FunFam" id="2.40.160.210:FF:000001">
    <property type="entry name" value="Acyl-CoA thioesterase II"/>
    <property type="match status" value="1"/>
</dbReference>
<sequence>MSEITAPAHPAPTSQELVAGLLRLLDVDDAGPDAFTGHRRPGGKGRMFGGQVIAQGLVAAERTVAPDRPVHSLHAYFLRGGDETLPVDFTVERDLDGGSFANRRVVAAQAGKPILTLLASFHRREEGAFHADPMPDVPPPEGLRSEAELRAEFIDRLPEDKREIMLRTRPIELRPVEARHWMGAAPREARSHTWFRAAAALPDDPRVHRAVLAYASDMNLLGTCTLPHGLSWITGNVMAVSLDHAIWFHDDFRADEWLLYVCDSPWAGGARGFNRGRIYTRDGRYVASVAQEGLIRPLAKKT</sequence>
<dbReference type="InterPro" id="IPR025652">
    <property type="entry name" value="TesB_C"/>
</dbReference>
<keyword evidence="4" id="KW-0443">Lipid metabolism</keyword>
<dbReference type="GO" id="GO:0006637">
    <property type="term" value="P:acyl-CoA metabolic process"/>
    <property type="evidence" value="ECO:0007669"/>
    <property type="project" value="InterPro"/>
</dbReference>
<dbReference type="InterPro" id="IPR049449">
    <property type="entry name" value="TesB_ACOT8-like_N"/>
</dbReference>
<dbReference type="RefSeq" id="WP_008071706.1">
    <property type="nucleotide sequence ID" value="NZ_AQWK01000004.1"/>
</dbReference>
<dbReference type="CDD" id="cd03444">
    <property type="entry name" value="Thioesterase_II_repeat1"/>
    <property type="match status" value="1"/>
</dbReference>